<comment type="caution">
    <text evidence="1">The sequence shown here is derived from an EMBL/GenBank/DDBJ whole genome shotgun (WGS) entry which is preliminary data.</text>
</comment>
<keyword evidence="2" id="KW-1185">Reference proteome</keyword>
<name>A0A9Q3HDQ1_9BASI</name>
<evidence type="ECO:0000313" key="1">
    <source>
        <dbReference type="EMBL" id="MBW0498280.1"/>
    </source>
</evidence>
<protein>
    <submittedName>
        <fullName evidence="1">Uncharacterized protein</fullName>
    </submittedName>
</protein>
<dbReference type="Proteomes" id="UP000765509">
    <property type="component" value="Unassembled WGS sequence"/>
</dbReference>
<proteinExistence type="predicted"/>
<sequence length="81" mass="8901">MGSERHLGKLKQGLKTKNGELEFIKGPTCVLPLPTEGGILVKIRFSVSELATIRLSLAQERSYMPSLQTQGVRTHAKRVGL</sequence>
<gene>
    <name evidence="1" type="ORF">O181_037995</name>
</gene>
<accession>A0A9Q3HDQ1</accession>
<evidence type="ECO:0000313" key="2">
    <source>
        <dbReference type="Proteomes" id="UP000765509"/>
    </source>
</evidence>
<organism evidence="1 2">
    <name type="scientific">Austropuccinia psidii MF-1</name>
    <dbReference type="NCBI Taxonomy" id="1389203"/>
    <lineage>
        <taxon>Eukaryota</taxon>
        <taxon>Fungi</taxon>
        <taxon>Dikarya</taxon>
        <taxon>Basidiomycota</taxon>
        <taxon>Pucciniomycotina</taxon>
        <taxon>Pucciniomycetes</taxon>
        <taxon>Pucciniales</taxon>
        <taxon>Sphaerophragmiaceae</taxon>
        <taxon>Austropuccinia</taxon>
    </lineage>
</organism>
<dbReference type="EMBL" id="AVOT02014658">
    <property type="protein sequence ID" value="MBW0498280.1"/>
    <property type="molecule type" value="Genomic_DNA"/>
</dbReference>
<reference evidence="1" key="1">
    <citation type="submission" date="2021-03" db="EMBL/GenBank/DDBJ databases">
        <title>Draft genome sequence of rust myrtle Austropuccinia psidii MF-1, a brazilian biotype.</title>
        <authorList>
            <person name="Quecine M.C."/>
            <person name="Pachon D.M.R."/>
            <person name="Bonatelli M.L."/>
            <person name="Correr F.H."/>
            <person name="Franceschini L.M."/>
            <person name="Leite T.F."/>
            <person name="Margarido G.R.A."/>
            <person name="Almeida C.A."/>
            <person name="Ferrarezi J.A."/>
            <person name="Labate C.A."/>
        </authorList>
    </citation>
    <scope>NUCLEOTIDE SEQUENCE</scope>
    <source>
        <strain evidence="1">MF-1</strain>
    </source>
</reference>
<dbReference type="AlphaFoldDB" id="A0A9Q3HDQ1"/>